<sequence>KKVNSTTKSVTHVSGLKCYLCSRFFTFLGGGRSGGELPFPAFAPTITNRFFNQPSFFYEILVGAPTFFSSFRCFKLKTQ</sequence>
<evidence type="ECO:0000313" key="1">
    <source>
        <dbReference type="EMBL" id="PJZ71713.1"/>
    </source>
</evidence>
<name>A0A2M9ZIC9_9LEPT</name>
<accession>A0A2M9ZIC9</accession>
<feature type="non-terminal residue" evidence="1">
    <location>
        <position position="1"/>
    </location>
</feature>
<dbReference type="Proteomes" id="UP000231990">
    <property type="component" value="Unassembled WGS sequence"/>
</dbReference>
<dbReference type="AlphaFoldDB" id="A0A2M9ZIC9"/>
<protein>
    <submittedName>
        <fullName evidence="1">Uncharacterized protein</fullName>
    </submittedName>
</protein>
<comment type="caution">
    <text evidence="1">The sequence shown here is derived from an EMBL/GenBank/DDBJ whole genome shotgun (WGS) entry which is preliminary data.</text>
</comment>
<proteinExistence type="predicted"/>
<reference evidence="1 2" key="1">
    <citation type="submission" date="2017-07" db="EMBL/GenBank/DDBJ databases">
        <title>Leptospira spp. isolated from tropical soils.</title>
        <authorList>
            <person name="Thibeaux R."/>
            <person name="Iraola G."/>
            <person name="Ferres I."/>
            <person name="Bierque E."/>
            <person name="Girault D."/>
            <person name="Soupe-Gilbert M.-E."/>
            <person name="Picardeau M."/>
            <person name="Goarant C."/>
        </authorList>
    </citation>
    <scope>NUCLEOTIDE SEQUENCE [LARGE SCALE GENOMIC DNA]</scope>
    <source>
        <strain evidence="1 2">FH1-B-B1</strain>
    </source>
</reference>
<organism evidence="1 2">
    <name type="scientific">Leptospira perolatii</name>
    <dbReference type="NCBI Taxonomy" id="2023191"/>
    <lineage>
        <taxon>Bacteria</taxon>
        <taxon>Pseudomonadati</taxon>
        <taxon>Spirochaetota</taxon>
        <taxon>Spirochaetia</taxon>
        <taxon>Leptospirales</taxon>
        <taxon>Leptospiraceae</taxon>
        <taxon>Leptospira</taxon>
    </lineage>
</organism>
<gene>
    <name evidence="1" type="ORF">CH373_17950</name>
</gene>
<evidence type="ECO:0000313" key="2">
    <source>
        <dbReference type="Proteomes" id="UP000231990"/>
    </source>
</evidence>
<dbReference type="EMBL" id="NPDZ01000022">
    <property type="protein sequence ID" value="PJZ71713.1"/>
    <property type="molecule type" value="Genomic_DNA"/>
</dbReference>